<feature type="signal peptide" evidence="1">
    <location>
        <begin position="1"/>
        <end position="36"/>
    </location>
</feature>
<evidence type="ECO:0000313" key="4">
    <source>
        <dbReference type="Proteomes" id="UP000775770"/>
    </source>
</evidence>
<feature type="chain" id="PRO_5039063978" evidence="1">
    <location>
        <begin position="37"/>
        <end position="169"/>
    </location>
</feature>
<dbReference type="AlphaFoldDB" id="A0A930GV97"/>
<evidence type="ECO:0000256" key="1">
    <source>
        <dbReference type="SAM" id="SignalP"/>
    </source>
</evidence>
<evidence type="ECO:0000313" key="3">
    <source>
        <dbReference type="EMBL" id="MBF1271964.1"/>
    </source>
</evidence>
<accession>A0A930GV97</accession>
<feature type="domain" description="3D" evidence="2">
    <location>
        <begin position="104"/>
        <end position="152"/>
    </location>
</feature>
<sequence>MQKARRIFMLKQIKKGIVFSLSSLMLLSSFSIVGRAEEVGAPPVAKEDVIEFTDIPEGLANEISQGTAESANYTKGASIGKFQLVGYSGDGMTYSGAKTQAKHTIAADLTVLPLGTKIFIGDTVYTVEDIGSGVKGKMVDIYFDTMAEARALTQKGRVYEEVFVAVPKQ</sequence>
<dbReference type="GO" id="GO:0009254">
    <property type="term" value="P:peptidoglycan turnover"/>
    <property type="evidence" value="ECO:0007669"/>
    <property type="project" value="InterPro"/>
</dbReference>
<dbReference type="InterPro" id="IPR010611">
    <property type="entry name" value="3D_dom"/>
</dbReference>
<dbReference type="GO" id="GO:0004553">
    <property type="term" value="F:hydrolase activity, hydrolyzing O-glycosyl compounds"/>
    <property type="evidence" value="ECO:0007669"/>
    <property type="project" value="InterPro"/>
</dbReference>
<keyword evidence="1" id="KW-0732">Signal</keyword>
<organism evidence="3 4">
    <name type="scientific">Oribacterium sinus</name>
    <dbReference type="NCBI Taxonomy" id="237576"/>
    <lineage>
        <taxon>Bacteria</taxon>
        <taxon>Bacillati</taxon>
        <taxon>Bacillota</taxon>
        <taxon>Clostridia</taxon>
        <taxon>Lachnospirales</taxon>
        <taxon>Lachnospiraceae</taxon>
        <taxon>Oribacterium</taxon>
    </lineage>
</organism>
<name>A0A930GV97_9FIRM</name>
<dbReference type="Pfam" id="PF06725">
    <property type="entry name" value="3D"/>
    <property type="match status" value="1"/>
</dbReference>
<dbReference type="Proteomes" id="UP000775770">
    <property type="component" value="Unassembled WGS sequence"/>
</dbReference>
<dbReference type="Gene3D" id="2.40.40.10">
    <property type="entry name" value="RlpA-like domain"/>
    <property type="match status" value="1"/>
</dbReference>
<dbReference type="CDD" id="cd14667">
    <property type="entry name" value="3D_containing_proteins"/>
    <property type="match status" value="1"/>
</dbReference>
<proteinExistence type="predicted"/>
<evidence type="ECO:0000259" key="2">
    <source>
        <dbReference type="Pfam" id="PF06725"/>
    </source>
</evidence>
<protein>
    <submittedName>
        <fullName evidence="3">3D domain-containing protein</fullName>
    </submittedName>
</protein>
<comment type="caution">
    <text evidence="3">The sequence shown here is derived from an EMBL/GenBank/DDBJ whole genome shotgun (WGS) entry which is preliminary data.</text>
</comment>
<dbReference type="GO" id="GO:0019867">
    <property type="term" value="C:outer membrane"/>
    <property type="evidence" value="ECO:0007669"/>
    <property type="project" value="InterPro"/>
</dbReference>
<gene>
    <name evidence="3" type="ORF">HXM90_00870</name>
</gene>
<dbReference type="SUPFAM" id="SSF50685">
    <property type="entry name" value="Barwin-like endoglucanases"/>
    <property type="match status" value="1"/>
</dbReference>
<dbReference type="InterPro" id="IPR059180">
    <property type="entry name" value="3D_YorM"/>
</dbReference>
<reference evidence="3" key="1">
    <citation type="submission" date="2020-04" db="EMBL/GenBank/DDBJ databases">
        <title>Deep metagenomics examines the oral microbiome during advanced dental caries in children, revealing novel taxa and co-occurrences with host molecules.</title>
        <authorList>
            <person name="Baker J.L."/>
            <person name="Morton J.T."/>
            <person name="Dinis M."/>
            <person name="Alvarez R."/>
            <person name="Tran N.C."/>
            <person name="Knight R."/>
            <person name="Edlund A."/>
        </authorList>
    </citation>
    <scope>NUCLEOTIDE SEQUENCE</scope>
    <source>
        <strain evidence="3">JCVI_38_bin.19</strain>
    </source>
</reference>
<dbReference type="InterPro" id="IPR036908">
    <property type="entry name" value="RlpA-like_sf"/>
</dbReference>
<dbReference type="EMBL" id="JABZRA010000005">
    <property type="protein sequence ID" value="MBF1271964.1"/>
    <property type="molecule type" value="Genomic_DNA"/>
</dbReference>